<evidence type="ECO:0000313" key="2">
    <source>
        <dbReference type="EMBL" id="CAJ37888.1"/>
    </source>
</evidence>
<dbReference type="PANTHER" id="PTHR43679:SF2">
    <property type="entry name" value="OCTANOYL-[GCVH]:PROTEIN N-OCTANOYLTRANSFERASE"/>
    <property type="match status" value="1"/>
</dbReference>
<dbReference type="Gene3D" id="3.30.930.10">
    <property type="entry name" value="Bira Bifunctional Protein, Domain 2"/>
    <property type="match status" value="1"/>
</dbReference>
<evidence type="ECO:0000259" key="1">
    <source>
        <dbReference type="PROSITE" id="PS51733"/>
    </source>
</evidence>
<reference evidence="2 3" key="1">
    <citation type="journal article" date="2006" name="Science">
        <title>Genome of rice cluster I archaea -- the key methane producers in the rice rhizosphere.</title>
        <authorList>
            <person name="Erkel C."/>
            <person name="Kube M."/>
            <person name="Reinhardt R."/>
            <person name="Liesack W."/>
        </authorList>
    </citation>
    <scope>NUCLEOTIDE SEQUENCE [LARGE SCALE GENOMIC DNA]</scope>
    <source>
        <strain evidence="3">DSM 22066 / NBRC 105507 / MRE50</strain>
    </source>
</reference>
<dbReference type="InterPro" id="IPR045864">
    <property type="entry name" value="aa-tRNA-synth_II/BPL/LPL"/>
</dbReference>
<dbReference type="eggNOG" id="arCOG01939">
    <property type="taxonomic scope" value="Archaea"/>
</dbReference>
<dbReference type="STRING" id="351160.RRC121"/>
<dbReference type="InterPro" id="IPR050664">
    <property type="entry name" value="Octanoyltrans_LipM/LipL"/>
</dbReference>
<proteinExistence type="predicted"/>
<dbReference type="Proteomes" id="UP000000663">
    <property type="component" value="Chromosome"/>
</dbReference>
<dbReference type="EMBL" id="AM114193">
    <property type="protein sequence ID" value="CAJ37888.1"/>
    <property type="molecule type" value="Genomic_DNA"/>
</dbReference>
<dbReference type="PATRIC" id="fig|351160.9.peg.393"/>
<sequence length="246" mass="27367">MWRVIPLELRSAAENMAIDEAIAEGITAGLSMPTIRFYRWKPSAVTIGCFQCLQDEVNVAGCKEKGIDIVRRRTGGGAVYHDHSGEITYSVIAPERYFPKDIKASYKEICGWIVNGLSITDIKAEFRPINDVTVNGRKISGSAQTRRQGVLTQHGTILYSVDRDSMFTVLKPSEKKLDGKAVTTFRDYVTSASEEGCPSLQMLYNALLLGFTAGKSWKPGELSLEEAEAVRRLVPKYCSDEWNCSR</sequence>
<dbReference type="Pfam" id="PF21948">
    <property type="entry name" value="LplA-B_cat"/>
    <property type="match status" value="1"/>
</dbReference>
<dbReference type="InterPro" id="IPR004143">
    <property type="entry name" value="BPL_LPL_catalytic"/>
</dbReference>
<dbReference type="AlphaFoldDB" id="Q0W155"/>
<dbReference type="SUPFAM" id="SSF55681">
    <property type="entry name" value="Class II aaRS and biotin synthetases"/>
    <property type="match status" value="1"/>
</dbReference>
<gene>
    <name evidence="2" type="ORF">RRC121</name>
</gene>
<name>Q0W155_METAR</name>
<dbReference type="GeneID" id="5143352"/>
<dbReference type="RefSeq" id="WP_012034703.1">
    <property type="nucleotide sequence ID" value="NC_009464.1"/>
</dbReference>
<dbReference type="GO" id="GO:0016874">
    <property type="term" value="F:ligase activity"/>
    <property type="evidence" value="ECO:0007669"/>
    <property type="project" value="UniProtKB-KW"/>
</dbReference>
<dbReference type="OrthoDB" id="43646at2157"/>
<organism evidence="2 3">
    <name type="scientific">Methanocella arvoryzae (strain DSM 22066 / NBRC 105507 / MRE50)</name>
    <dbReference type="NCBI Taxonomy" id="351160"/>
    <lineage>
        <taxon>Archaea</taxon>
        <taxon>Methanobacteriati</taxon>
        <taxon>Methanobacteriota</taxon>
        <taxon>Stenosarchaea group</taxon>
        <taxon>Methanomicrobia</taxon>
        <taxon>Methanocellales</taxon>
        <taxon>Methanocellaceae</taxon>
        <taxon>Methanocella</taxon>
    </lineage>
</organism>
<protein>
    <submittedName>
        <fullName evidence="2">Lipoate-protein ligase A, C-terminal</fullName>
    </submittedName>
</protein>
<accession>Q0W155</accession>
<feature type="domain" description="BPL/LPL catalytic" evidence="1">
    <location>
        <begin position="29"/>
        <end position="212"/>
    </location>
</feature>
<keyword evidence="2" id="KW-0436">Ligase</keyword>
<dbReference type="PROSITE" id="PS51733">
    <property type="entry name" value="BPL_LPL_CATALYTIC"/>
    <property type="match status" value="1"/>
</dbReference>
<keyword evidence="3" id="KW-1185">Reference proteome</keyword>
<dbReference type="CDD" id="cd16443">
    <property type="entry name" value="LplA"/>
    <property type="match status" value="1"/>
</dbReference>
<dbReference type="PANTHER" id="PTHR43679">
    <property type="entry name" value="OCTANOYLTRANSFERASE LIPM-RELATED"/>
    <property type="match status" value="1"/>
</dbReference>
<evidence type="ECO:0000313" key="3">
    <source>
        <dbReference type="Proteomes" id="UP000000663"/>
    </source>
</evidence>
<dbReference type="KEGG" id="rci:RRC121"/>